<dbReference type="RefSeq" id="WP_054657550.1">
    <property type="nucleotide sequence ID" value="NZ_AYYQ01000029.1"/>
</dbReference>
<keyword evidence="1" id="KW-0472">Membrane</keyword>
<feature type="transmembrane region" description="Helical" evidence="1">
    <location>
        <begin position="56"/>
        <end position="82"/>
    </location>
</feature>
<feature type="transmembrane region" description="Helical" evidence="1">
    <location>
        <begin position="157"/>
        <end position="179"/>
    </location>
</feature>
<dbReference type="Proteomes" id="UP000052012">
    <property type="component" value="Unassembled WGS sequence"/>
</dbReference>
<feature type="transmembrane region" description="Helical" evidence="1">
    <location>
        <begin position="130"/>
        <end position="150"/>
    </location>
</feature>
<evidence type="ECO:0000256" key="1">
    <source>
        <dbReference type="SAM" id="Phobius"/>
    </source>
</evidence>
<keyword evidence="4" id="KW-1185">Reference proteome</keyword>
<feature type="transmembrane region" description="Helical" evidence="1">
    <location>
        <begin position="89"/>
        <end position="110"/>
    </location>
</feature>
<feature type="domain" description="Phosphatidic acid phosphatase type 2/haloperoxidase" evidence="2">
    <location>
        <begin position="86"/>
        <end position="200"/>
    </location>
</feature>
<accession>A0A0R2AMS9</accession>
<dbReference type="STRING" id="1423781.FD06_GL001274"/>
<organism evidence="3 4">
    <name type="scientific">Apilactobacillus ozensis DSM 23829 = JCM 17196</name>
    <dbReference type="NCBI Taxonomy" id="1423781"/>
    <lineage>
        <taxon>Bacteria</taxon>
        <taxon>Bacillati</taxon>
        <taxon>Bacillota</taxon>
        <taxon>Bacilli</taxon>
        <taxon>Lactobacillales</taxon>
        <taxon>Lactobacillaceae</taxon>
        <taxon>Apilactobacillus</taxon>
    </lineage>
</organism>
<dbReference type="PANTHER" id="PTHR14969">
    <property type="entry name" value="SPHINGOSINE-1-PHOSPHATE PHOSPHOHYDROLASE"/>
    <property type="match status" value="1"/>
</dbReference>
<dbReference type="PANTHER" id="PTHR14969:SF13">
    <property type="entry name" value="AT30094P"/>
    <property type="match status" value="1"/>
</dbReference>
<gene>
    <name evidence="3" type="ORF">FD06_GL001274</name>
</gene>
<feature type="transmembrane region" description="Helical" evidence="1">
    <location>
        <begin position="12"/>
        <end position="36"/>
    </location>
</feature>
<dbReference type="EMBL" id="AYYQ01000029">
    <property type="protein sequence ID" value="KRM68253.1"/>
    <property type="molecule type" value="Genomic_DNA"/>
</dbReference>
<dbReference type="SMART" id="SM00014">
    <property type="entry name" value="acidPPc"/>
    <property type="match status" value="1"/>
</dbReference>
<dbReference type="PATRIC" id="fig|1423781.4.peg.1320"/>
<dbReference type="SUPFAM" id="SSF48317">
    <property type="entry name" value="Acid phosphatase/Vanadium-dependent haloperoxidase"/>
    <property type="match status" value="1"/>
</dbReference>
<evidence type="ECO:0000313" key="4">
    <source>
        <dbReference type="Proteomes" id="UP000052012"/>
    </source>
</evidence>
<proteinExistence type="predicted"/>
<dbReference type="InterPro" id="IPR000326">
    <property type="entry name" value="PAP2/HPO"/>
</dbReference>
<name>A0A0R2AMS9_9LACO</name>
<sequence>MIIDKDLTRYVKLVLAAILSGAVTIFVVINSGYLQFLDSAIIGSVQKDQSGWLNGLYTFITNLASPKIGIIWVLIMAFFLWGTKYKVPAIWAICTLIGGDAVGYIIKHLVQRPRPIFHLAHDTGFSFPSGHVLNTFLLIGIIWVIVLPIIKSRKKVLIIQICTIIFMILVMLSRIYLNAHYPTDTIGAVCFGYTWLQVGQLLYVYFAPIIKNNVKLVNHSYI</sequence>
<dbReference type="Pfam" id="PF01569">
    <property type="entry name" value="PAP2"/>
    <property type="match status" value="1"/>
</dbReference>
<dbReference type="CDD" id="cd03392">
    <property type="entry name" value="PAP2_like_2"/>
    <property type="match status" value="1"/>
</dbReference>
<keyword evidence="1" id="KW-0812">Transmembrane</keyword>
<keyword evidence="1" id="KW-1133">Transmembrane helix</keyword>
<dbReference type="InterPro" id="IPR036938">
    <property type="entry name" value="PAP2/HPO_sf"/>
</dbReference>
<comment type="caution">
    <text evidence="3">The sequence shown here is derived from an EMBL/GenBank/DDBJ whole genome shotgun (WGS) entry which is preliminary data.</text>
</comment>
<feature type="transmembrane region" description="Helical" evidence="1">
    <location>
        <begin position="185"/>
        <end position="206"/>
    </location>
</feature>
<evidence type="ECO:0000259" key="2">
    <source>
        <dbReference type="SMART" id="SM00014"/>
    </source>
</evidence>
<protein>
    <recommendedName>
        <fullName evidence="2">Phosphatidic acid phosphatase type 2/haloperoxidase domain-containing protein</fullName>
    </recommendedName>
</protein>
<dbReference type="Gene3D" id="1.20.144.10">
    <property type="entry name" value="Phosphatidic acid phosphatase type 2/haloperoxidase"/>
    <property type="match status" value="2"/>
</dbReference>
<reference evidence="3 4" key="1">
    <citation type="journal article" date="2015" name="Genome Announc.">
        <title>Expanding the biotechnology potential of lactobacilli through comparative genomics of 213 strains and associated genera.</title>
        <authorList>
            <person name="Sun Z."/>
            <person name="Harris H.M."/>
            <person name="McCann A."/>
            <person name="Guo C."/>
            <person name="Argimon S."/>
            <person name="Zhang W."/>
            <person name="Yang X."/>
            <person name="Jeffery I.B."/>
            <person name="Cooney J.C."/>
            <person name="Kagawa T.F."/>
            <person name="Liu W."/>
            <person name="Song Y."/>
            <person name="Salvetti E."/>
            <person name="Wrobel A."/>
            <person name="Rasinkangas P."/>
            <person name="Parkhill J."/>
            <person name="Rea M.C."/>
            <person name="O'Sullivan O."/>
            <person name="Ritari J."/>
            <person name="Douillard F.P."/>
            <person name="Paul Ross R."/>
            <person name="Yang R."/>
            <person name="Briner A.E."/>
            <person name="Felis G.E."/>
            <person name="de Vos W.M."/>
            <person name="Barrangou R."/>
            <person name="Klaenhammer T.R."/>
            <person name="Caufield P.W."/>
            <person name="Cui Y."/>
            <person name="Zhang H."/>
            <person name="O'Toole P.W."/>
        </authorList>
    </citation>
    <scope>NUCLEOTIDE SEQUENCE [LARGE SCALE GENOMIC DNA]</scope>
    <source>
        <strain evidence="3 4">DSM 23829</strain>
    </source>
</reference>
<evidence type="ECO:0000313" key="3">
    <source>
        <dbReference type="EMBL" id="KRM68253.1"/>
    </source>
</evidence>
<dbReference type="OrthoDB" id="9789113at2"/>
<dbReference type="AlphaFoldDB" id="A0A0R2AMS9"/>